<reference evidence="16 17" key="1">
    <citation type="submission" date="2020-08" db="EMBL/GenBank/DDBJ databases">
        <title>Genomic Encyclopedia of Type Strains, Phase IV (KMG-IV): sequencing the most valuable type-strain genomes for metagenomic binning, comparative biology and taxonomic classification.</title>
        <authorList>
            <person name="Goeker M."/>
        </authorList>
    </citation>
    <scope>NUCLEOTIDE SEQUENCE [LARGE SCALE GENOMIC DNA]</scope>
    <source>
        <strain evidence="16 17">DSM 26385</strain>
    </source>
</reference>
<dbReference type="EMBL" id="JACIDU010000003">
    <property type="protein sequence ID" value="MBB4102515.1"/>
    <property type="molecule type" value="Genomic_DNA"/>
</dbReference>
<dbReference type="RefSeq" id="WP_183790143.1">
    <property type="nucleotide sequence ID" value="NZ_JACIDU010000003.1"/>
</dbReference>
<evidence type="ECO:0000259" key="15">
    <source>
        <dbReference type="Pfam" id="PF13145"/>
    </source>
</evidence>
<evidence type="ECO:0000256" key="14">
    <source>
        <dbReference type="SAM" id="Phobius"/>
    </source>
</evidence>
<evidence type="ECO:0000256" key="2">
    <source>
        <dbReference type="ARBA" id="ARBA00018370"/>
    </source>
</evidence>
<accession>A0A7W6K1R0</accession>
<evidence type="ECO:0000256" key="12">
    <source>
        <dbReference type="ARBA" id="ARBA00040743"/>
    </source>
</evidence>
<dbReference type="Gene3D" id="3.10.50.40">
    <property type="match status" value="1"/>
</dbReference>
<evidence type="ECO:0000256" key="10">
    <source>
        <dbReference type="ARBA" id="ARBA00031484"/>
    </source>
</evidence>
<keyword evidence="16" id="KW-0413">Isomerase</keyword>
<dbReference type="Proteomes" id="UP000584824">
    <property type="component" value="Unassembled WGS sequence"/>
</dbReference>
<dbReference type="GO" id="GO:0005886">
    <property type="term" value="C:plasma membrane"/>
    <property type="evidence" value="ECO:0007669"/>
    <property type="project" value="UniProtKB-SubCell"/>
</dbReference>
<dbReference type="InterPro" id="IPR052029">
    <property type="entry name" value="PpiD_chaperone"/>
</dbReference>
<dbReference type="SUPFAM" id="SSF54534">
    <property type="entry name" value="FKBP-like"/>
    <property type="match status" value="1"/>
</dbReference>
<protein>
    <recommendedName>
        <fullName evidence="2">Parvulin-like PPIase</fullName>
    </recommendedName>
    <alternativeName>
        <fullName evidence="9">Peptidyl-prolyl cis-trans isomerase plp</fullName>
    </alternativeName>
    <alternativeName>
        <fullName evidence="12">Periplasmic chaperone PpiD</fullName>
    </alternativeName>
    <alternativeName>
        <fullName evidence="13">Periplasmic folding chaperone</fullName>
    </alternativeName>
    <alternativeName>
        <fullName evidence="10">Rotamase plp</fullName>
    </alternativeName>
</protein>
<keyword evidence="5 14" id="KW-0812">Transmembrane</keyword>
<evidence type="ECO:0000256" key="3">
    <source>
        <dbReference type="ARBA" id="ARBA00022475"/>
    </source>
</evidence>
<dbReference type="InterPro" id="IPR000297">
    <property type="entry name" value="PPIase_PpiC"/>
</dbReference>
<comment type="caution">
    <text evidence="16">The sequence shown here is derived from an EMBL/GenBank/DDBJ whole genome shotgun (WGS) entry which is preliminary data.</text>
</comment>
<dbReference type="InterPro" id="IPR046357">
    <property type="entry name" value="PPIase_dom_sf"/>
</dbReference>
<evidence type="ECO:0000256" key="1">
    <source>
        <dbReference type="ARBA" id="ARBA00004382"/>
    </source>
</evidence>
<keyword evidence="3" id="KW-1003">Cell membrane</keyword>
<dbReference type="InterPro" id="IPR027304">
    <property type="entry name" value="Trigger_fact/SurA_dom_sf"/>
</dbReference>
<evidence type="ECO:0000256" key="13">
    <source>
        <dbReference type="ARBA" id="ARBA00042775"/>
    </source>
</evidence>
<feature type="transmembrane region" description="Helical" evidence="14">
    <location>
        <begin position="12"/>
        <end position="30"/>
    </location>
</feature>
<evidence type="ECO:0000256" key="6">
    <source>
        <dbReference type="ARBA" id="ARBA00022989"/>
    </source>
</evidence>
<keyword evidence="6 14" id="KW-1133">Transmembrane helix</keyword>
<keyword evidence="7 14" id="KW-0472">Membrane</keyword>
<evidence type="ECO:0000313" key="16">
    <source>
        <dbReference type="EMBL" id="MBB4102515.1"/>
    </source>
</evidence>
<organism evidence="16 17">
    <name type="scientific">Allorhizobium borbori</name>
    <dbReference type="NCBI Taxonomy" id="485907"/>
    <lineage>
        <taxon>Bacteria</taxon>
        <taxon>Pseudomonadati</taxon>
        <taxon>Pseudomonadota</taxon>
        <taxon>Alphaproteobacteria</taxon>
        <taxon>Hyphomicrobiales</taxon>
        <taxon>Rhizobiaceae</taxon>
        <taxon>Rhizobium/Agrobacterium group</taxon>
        <taxon>Allorhizobium</taxon>
    </lineage>
</organism>
<evidence type="ECO:0000256" key="11">
    <source>
        <dbReference type="ARBA" id="ARBA00038408"/>
    </source>
</evidence>
<gene>
    <name evidence="16" type="ORF">GGQ66_001050</name>
</gene>
<proteinExistence type="inferred from homology"/>
<evidence type="ECO:0000256" key="7">
    <source>
        <dbReference type="ARBA" id="ARBA00023136"/>
    </source>
</evidence>
<dbReference type="PANTHER" id="PTHR47529">
    <property type="entry name" value="PEPTIDYL-PROLYL CIS-TRANS ISOMERASE D"/>
    <property type="match status" value="1"/>
</dbReference>
<dbReference type="Pfam" id="PF13624">
    <property type="entry name" value="SurA_N_3"/>
    <property type="match status" value="1"/>
</dbReference>
<evidence type="ECO:0000313" key="17">
    <source>
        <dbReference type="Proteomes" id="UP000584824"/>
    </source>
</evidence>
<dbReference type="GO" id="GO:0003755">
    <property type="term" value="F:peptidyl-prolyl cis-trans isomerase activity"/>
    <property type="evidence" value="ECO:0007669"/>
    <property type="project" value="InterPro"/>
</dbReference>
<comment type="subcellular location">
    <subcellularLocation>
        <location evidence="1">Cell inner membrane</location>
        <topology evidence="1">Single-pass type II membrane protein</topology>
        <orientation evidence="1">Periplasmic side</orientation>
    </subcellularLocation>
</comment>
<feature type="domain" description="PpiC" evidence="15">
    <location>
        <begin position="247"/>
        <end position="368"/>
    </location>
</feature>
<dbReference type="SUPFAM" id="SSF109998">
    <property type="entry name" value="Triger factor/SurA peptide-binding domain-like"/>
    <property type="match status" value="1"/>
</dbReference>
<keyword evidence="8" id="KW-0143">Chaperone</keyword>
<name>A0A7W6K1R0_9HYPH</name>
<dbReference type="PANTHER" id="PTHR47529:SF1">
    <property type="entry name" value="PERIPLASMIC CHAPERONE PPID"/>
    <property type="match status" value="1"/>
</dbReference>
<comment type="similarity">
    <text evidence="11">Belongs to the PpiD chaperone family.</text>
</comment>
<dbReference type="Pfam" id="PF13145">
    <property type="entry name" value="Rotamase_2"/>
    <property type="match status" value="1"/>
</dbReference>
<evidence type="ECO:0000256" key="4">
    <source>
        <dbReference type="ARBA" id="ARBA00022519"/>
    </source>
</evidence>
<evidence type="ECO:0000256" key="8">
    <source>
        <dbReference type="ARBA" id="ARBA00023186"/>
    </source>
</evidence>
<evidence type="ECO:0000256" key="9">
    <source>
        <dbReference type="ARBA" id="ARBA00030642"/>
    </source>
</evidence>
<sequence length="631" mass="68670">MLDTLRKASQTFVSKLLLMLLVVSFGIWGVSSSLVSSHGDAVVTVGDQEVSVKEFQLAYQRQIGDLSRQFGMRISAEQARAFGIDQQVYAQLAAGAALDQLSEKMRLGLSKDRLAALIAEDPSFKAVNGQFDRTLFTQRLRNAGLSENDYILERSKVAVRSQIVDAVSDGFAPPQVLADALKHYRDEARSIDYLILSYANISPVKAPADDVLASFFESRKSRYRAPEYRSFSYLKLEPSDIADVGAISEDTIKAEFDKRKDSYRKPETRTIEQLTFPSKEMAEAAALELKKGDSTFDSLVSDQGKTATDVLLGDFTHDTMPDAKIAEAAFAVKKDGGTTPVVEGAFGPVIVRVSNIRPESSRSFEETKAEIRKDLAEAAAAEEIQSIHDRYEDLRGGGSSLEDAAQQLKLKVVTIDAIDATGKDDKGEEVKTLPPALSLVSEVFKTEIGQEALAINLGQAGYIWFDVKNITPSRDRTLDEAREDVVADWTADQQRQTLAALAASLKDRVEKGEKITAVAEELGIAVETKSGVRRLGDDAILGPNGISAAFSGPLGTVAEAEGADKQSRILLVVTDVSDQPSFDALENQDQQISAIAKAAGDDILDQMVNRLQTDYGVSINRTLAEQAMVLR</sequence>
<keyword evidence="4" id="KW-0997">Cell inner membrane</keyword>
<evidence type="ECO:0000256" key="5">
    <source>
        <dbReference type="ARBA" id="ARBA00022692"/>
    </source>
</evidence>
<keyword evidence="17" id="KW-1185">Reference proteome</keyword>
<dbReference type="AlphaFoldDB" id="A0A7W6K1R0"/>